<dbReference type="InterPro" id="IPR021109">
    <property type="entry name" value="Peptidase_aspartic_dom_sf"/>
</dbReference>
<gene>
    <name evidence="5" type="primary">LOC107006166</name>
</gene>
<feature type="domain" description="Retrotransposon gag" evidence="3">
    <location>
        <begin position="63"/>
        <end position="152"/>
    </location>
</feature>
<dbReference type="InterPro" id="IPR043502">
    <property type="entry name" value="DNA/RNA_pol_sf"/>
</dbReference>
<dbReference type="InterPro" id="IPR005162">
    <property type="entry name" value="Retrotrans_gag_dom"/>
</dbReference>
<dbReference type="GeneID" id="107006166"/>
<proteinExistence type="predicted"/>
<dbReference type="Pfam" id="PF08284">
    <property type="entry name" value="RVP_2"/>
    <property type="match status" value="1"/>
</dbReference>
<dbReference type="InterPro" id="IPR000477">
    <property type="entry name" value="RT_dom"/>
</dbReference>
<dbReference type="CDD" id="cd01647">
    <property type="entry name" value="RT_LTR"/>
    <property type="match status" value="1"/>
</dbReference>
<dbReference type="PANTHER" id="PTHR24559">
    <property type="entry name" value="TRANSPOSON TY3-I GAG-POL POLYPROTEIN"/>
    <property type="match status" value="1"/>
</dbReference>
<evidence type="ECO:0000313" key="4">
    <source>
        <dbReference type="Proteomes" id="UP000694930"/>
    </source>
</evidence>
<sequence>MMNGEVRESLLQMAQAITTQAQDITAQTYQKLVPQENQHASTMASHLRDFIRMNHSIFFGSKDVDETWYNKWKDSRALRGGPMTWEAFKNAFLDRFFPKEQREAKVEEFIKLLQGCMSVTEYSLKFIKVSKYASSLVSNDRDGMSHYVMGVSQELEEECHAAILHDNLDIYRLMVHAQQVDESHLRKRNKEVNKARSFESGSSKSMLDIPDKTMFKKRFSNQVPSNFSKTHNERASNPKPQKGRIFDPARERPTCSKCGKKCVDKCLVGTNSFYDCGKGVHMVKDCPSLRSQGKGKSQTQLSGPSSEAQKRNYFCAFKAWGEKESSPDVVTGPRSEGISGVFPSDLLGSPPAREIYIGIDLLQDTNPISILPYLMDLAKLKELKLQHKDLLNKCFIQPTISPWDAPFKRTPELFVKPFEVSTPIGDSIIAKRVYRNSIVIVSDCDKLADIVELEMVGFDVIMGMDWLESCYATVDYRSKIVHFQFPKEEVLEWKGNIGHQENGFDREKLKELSEKGFIRTSMSPWGAPVLFVRKKDGSLRMCINYRQLNKVFSDRPEVELSPSEGQRLRYTQDNFRTRFGDFEFIVMSFGLTNVPATFMDLMNRVFNPFLDVFAIVFIDDILVCSISKEDNANHLQQLLQILRDHKLCVKFSKCEFFG</sequence>
<feature type="region of interest" description="Disordered" evidence="1">
    <location>
        <begin position="223"/>
        <end position="250"/>
    </location>
</feature>
<evidence type="ECO:0000259" key="2">
    <source>
        <dbReference type="Pfam" id="PF00078"/>
    </source>
</evidence>
<dbReference type="Gene3D" id="2.40.70.10">
    <property type="entry name" value="Acid Proteases"/>
    <property type="match status" value="1"/>
</dbReference>
<reference evidence="4" key="1">
    <citation type="journal article" date="2014" name="Nat. Genet.">
        <title>The genome of the stress-tolerant wild tomato species Solanum pennellii.</title>
        <authorList>
            <person name="Bolger A."/>
            <person name="Scossa F."/>
            <person name="Bolger M.E."/>
            <person name="Lanz C."/>
            <person name="Maumus F."/>
            <person name="Tohge T."/>
            <person name="Quesneville H."/>
            <person name="Alseekh S."/>
            <person name="Sorensen I."/>
            <person name="Lichtenstein G."/>
            <person name="Fich E.A."/>
            <person name="Conte M."/>
            <person name="Keller H."/>
            <person name="Schneeberger K."/>
            <person name="Schwacke R."/>
            <person name="Ofner I."/>
            <person name="Vrebalov J."/>
            <person name="Xu Y."/>
            <person name="Osorio S."/>
            <person name="Aflitos S.A."/>
            <person name="Schijlen E."/>
            <person name="Jimenez-Gomez J.M."/>
            <person name="Ryngajllo M."/>
            <person name="Kimura S."/>
            <person name="Kumar R."/>
            <person name="Koenig D."/>
            <person name="Headland L.R."/>
            <person name="Maloof J.N."/>
            <person name="Sinha N."/>
            <person name="van Ham R.C."/>
            <person name="Lankhorst R.K."/>
            <person name="Mao L."/>
            <person name="Vogel A."/>
            <person name="Arsova B."/>
            <person name="Panstruga R."/>
            <person name="Fei Z."/>
            <person name="Rose J.K."/>
            <person name="Zamir D."/>
            <person name="Carrari F."/>
            <person name="Giovannoni J.J."/>
            <person name="Weigel D."/>
            <person name="Usadel B."/>
            <person name="Fernie A.R."/>
        </authorList>
    </citation>
    <scope>NUCLEOTIDE SEQUENCE [LARGE SCALE GENOMIC DNA]</scope>
    <source>
        <strain evidence="4">cv. LA0716</strain>
    </source>
</reference>
<accession>A0ABM1FQM7</accession>
<dbReference type="Proteomes" id="UP000694930">
    <property type="component" value="Chromosome 12"/>
</dbReference>
<evidence type="ECO:0000259" key="3">
    <source>
        <dbReference type="Pfam" id="PF03732"/>
    </source>
</evidence>
<dbReference type="RefSeq" id="XP_015060278.1">
    <property type="nucleotide sequence ID" value="XM_015204792.1"/>
</dbReference>
<dbReference type="Gene3D" id="3.30.70.270">
    <property type="match status" value="1"/>
</dbReference>
<evidence type="ECO:0000313" key="5">
    <source>
        <dbReference type="RefSeq" id="XP_015060278.1"/>
    </source>
</evidence>
<dbReference type="PANTHER" id="PTHR24559:SF444">
    <property type="entry name" value="REVERSE TRANSCRIPTASE DOMAIN-CONTAINING PROTEIN"/>
    <property type="match status" value="1"/>
</dbReference>
<dbReference type="InterPro" id="IPR043128">
    <property type="entry name" value="Rev_trsase/Diguanyl_cyclase"/>
</dbReference>
<dbReference type="SUPFAM" id="SSF56672">
    <property type="entry name" value="DNA/RNA polymerases"/>
    <property type="match status" value="2"/>
</dbReference>
<organism evidence="4 5">
    <name type="scientific">Solanum pennellii</name>
    <name type="common">Tomato</name>
    <name type="synonym">Lycopersicon pennellii</name>
    <dbReference type="NCBI Taxonomy" id="28526"/>
    <lineage>
        <taxon>Eukaryota</taxon>
        <taxon>Viridiplantae</taxon>
        <taxon>Streptophyta</taxon>
        <taxon>Embryophyta</taxon>
        <taxon>Tracheophyta</taxon>
        <taxon>Spermatophyta</taxon>
        <taxon>Magnoliopsida</taxon>
        <taxon>eudicotyledons</taxon>
        <taxon>Gunneridae</taxon>
        <taxon>Pentapetalae</taxon>
        <taxon>asterids</taxon>
        <taxon>lamiids</taxon>
        <taxon>Solanales</taxon>
        <taxon>Solanaceae</taxon>
        <taxon>Solanoideae</taxon>
        <taxon>Solaneae</taxon>
        <taxon>Solanum</taxon>
        <taxon>Solanum subgen. Lycopersicon</taxon>
    </lineage>
</organism>
<dbReference type="Pfam" id="PF00078">
    <property type="entry name" value="RVT_1"/>
    <property type="match status" value="1"/>
</dbReference>
<dbReference type="InterPro" id="IPR053134">
    <property type="entry name" value="RNA-dir_DNA_polymerase"/>
</dbReference>
<dbReference type="Gene3D" id="3.10.10.10">
    <property type="entry name" value="HIV Type 1 Reverse Transcriptase, subunit A, domain 1"/>
    <property type="match status" value="2"/>
</dbReference>
<reference evidence="5" key="2">
    <citation type="submission" date="2025-08" db="UniProtKB">
        <authorList>
            <consortium name="RefSeq"/>
        </authorList>
    </citation>
    <scope>IDENTIFICATION</scope>
</reference>
<feature type="domain" description="Reverse transcriptase" evidence="2">
    <location>
        <begin position="579"/>
        <end position="657"/>
    </location>
</feature>
<evidence type="ECO:0000256" key="1">
    <source>
        <dbReference type="SAM" id="MobiDB-lite"/>
    </source>
</evidence>
<protein>
    <submittedName>
        <fullName evidence="5">Uncharacterized protein LOC107006166</fullName>
    </submittedName>
</protein>
<keyword evidence="4" id="KW-1185">Reference proteome</keyword>
<dbReference type="Pfam" id="PF03732">
    <property type="entry name" value="Retrotrans_gag"/>
    <property type="match status" value="1"/>
</dbReference>
<name>A0ABM1FQM7_SOLPN</name>